<dbReference type="AlphaFoldDB" id="A0AAW9S3U9"/>
<gene>
    <name evidence="2" type="ORF">AAG747_28205</name>
</gene>
<sequence length="295" mass="33609">MPRTISTGRPPFGKQMAGRNYSDENCRYGFNGKENDKDFGNQHLIQDYGFRLYNPEIGKFLSVDPLAPDYPWNSTYAFAENRVIDGIDLEGAERKSTIGKFSVDFGYTHGSDHVPYTQHTENIEYALKVAPELEQQEAYRIAYERWRNSPAYKVYMKKRGYHEYDGQWYPNGSIVPVNIEYEAIELAASFGLGKAVRKGVQWGLTRTGNEMLEYAVRKGVPEKLQKRFVKSIVDPGNAKKSVDEIAFQITSKYIECSDALAKEFKKHGISGEIIQYHTTANGRKISTPIHSDFAQ</sequence>
<feature type="region of interest" description="Disordered" evidence="1">
    <location>
        <begin position="1"/>
        <end position="20"/>
    </location>
</feature>
<dbReference type="NCBIfam" id="TIGR03696">
    <property type="entry name" value="Rhs_assc_core"/>
    <property type="match status" value="1"/>
</dbReference>
<dbReference type="Proteomes" id="UP001403385">
    <property type="component" value="Unassembled WGS sequence"/>
</dbReference>
<evidence type="ECO:0000256" key="1">
    <source>
        <dbReference type="SAM" id="MobiDB-lite"/>
    </source>
</evidence>
<name>A0AAW9S3U9_9BACT</name>
<dbReference type="InterPro" id="IPR022385">
    <property type="entry name" value="Rhs_assc_core"/>
</dbReference>
<keyword evidence="3" id="KW-1185">Reference proteome</keyword>
<evidence type="ECO:0000313" key="2">
    <source>
        <dbReference type="EMBL" id="MEN7551832.1"/>
    </source>
</evidence>
<evidence type="ECO:0000313" key="3">
    <source>
        <dbReference type="Proteomes" id="UP001403385"/>
    </source>
</evidence>
<dbReference type="EMBL" id="JBDKWZ010000028">
    <property type="protein sequence ID" value="MEN7551832.1"/>
    <property type="molecule type" value="Genomic_DNA"/>
</dbReference>
<comment type="caution">
    <text evidence="2">The sequence shown here is derived from an EMBL/GenBank/DDBJ whole genome shotgun (WGS) entry which is preliminary data.</text>
</comment>
<dbReference type="Gene3D" id="2.180.10.10">
    <property type="entry name" value="RHS repeat-associated core"/>
    <property type="match status" value="1"/>
</dbReference>
<dbReference type="RefSeq" id="WP_346824611.1">
    <property type="nucleotide sequence ID" value="NZ_JBDKWZ010000028.1"/>
</dbReference>
<organism evidence="2 3">
    <name type="scientific">Rapidithrix thailandica</name>
    <dbReference type="NCBI Taxonomy" id="413964"/>
    <lineage>
        <taxon>Bacteria</taxon>
        <taxon>Pseudomonadati</taxon>
        <taxon>Bacteroidota</taxon>
        <taxon>Cytophagia</taxon>
        <taxon>Cytophagales</taxon>
        <taxon>Flammeovirgaceae</taxon>
        <taxon>Rapidithrix</taxon>
    </lineage>
</organism>
<reference evidence="2 3" key="1">
    <citation type="submission" date="2024-04" db="EMBL/GenBank/DDBJ databases">
        <title>Novel genus in family Flammeovirgaceae.</title>
        <authorList>
            <person name="Nguyen T.H."/>
            <person name="Vuong T.Q."/>
            <person name="Le H."/>
            <person name="Kim S.-G."/>
        </authorList>
    </citation>
    <scope>NUCLEOTIDE SEQUENCE [LARGE SCALE GENOMIC DNA]</scope>
    <source>
        <strain evidence="2 3">JCM 23209</strain>
    </source>
</reference>
<proteinExistence type="predicted"/>
<accession>A0AAW9S3U9</accession>
<protein>
    <submittedName>
        <fullName evidence="2">RHS repeat-associated core domain-containing protein</fullName>
    </submittedName>
</protein>